<proteinExistence type="predicted"/>
<evidence type="ECO:0000313" key="2">
    <source>
        <dbReference type="EMBL" id="GDY29094.1"/>
    </source>
</evidence>
<dbReference type="InterPro" id="IPR010982">
    <property type="entry name" value="Lambda_DNA-bd_dom_sf"/>
</dbReference>
<dbReference type="CDD" id="cd00093">
    <property type="entry name" value="HTH_XRE"/>
    <property type="match status" value="1"/>
</dbReference>
<comment type="caution">
    <text evidence="2">The sequence shown here is derived from an EMBL/GenBank/DDBJ whole genome shotgun (WGS) entry which is preliminary data.</text>
</comment>
<organism evidence="2 3">
    <name type="scientific">Gandjariella thermophila</name>
    <dbReference type="NCBI Taxonomy" id="1931992"/>
    <lineage>
        <taxon>Bacteria</taxon>
        <taxon>Bacillati</taxon>
        <taxon>Actinomycetota</taxon>
        <taxon>Actinomycetes</taxon>
        <taxon>Pseudonocardiales</taxon>
        <taxon>Pseudonocardiaceae</taxon>
        <taxon>Gandjariella</taxon>
    </lineage>
</organism>
<dbReference type="InterPro" id="IPR001387">
    <property type="entry name" value="Cro/C1-type_HTH"/>
</dbReference>
<feature type="domain" description="HTH cro/C1-type" evidence="1">
    <location>
        <begin position="33"/>
        <end position="87"/>
    </location>
</feature>
<evidence type="ECO:0000259" key="1">
    <source>
        <dbReference type="PROSITE" id="PS50943"/>
    </source>
</evidence>
<dbReference type="AlphaFoldDB" id="A0A4D4J127"/>
<gene>
    <name evidence="2" type="ORF">GTS_07270</name>
</gene>
<dbReference type="PROSITE" id="PS50943">
    <property type="entry name" value="HTH_CROC1"/>
    <property type="match status" value="1"/>
</dbReference>
<reference evidence="3" key="1">
    <citation type="submission" date="2019-04" db="EMBL/GenBank/DDBJ databases">
        <title>Draft genome sequence of Pseudonocardiaceae bacterium SL3-2-4.</title>
        <authorList>
            <person name="Ningsih F."/>
            <person name="Yokota A."/>
            <person name="Sakai Y."/>
            <person name="Nanatani K."/>
            <person name="Yabe S."/>
            <person name="Oetari A."/>
            <person name="Sjamsuridzal W."/>
        </authorList>
    </citation>
    <scope>NUCLEOTIDE SEQUENCE [LARGE SCALE GENOMIC DNA]</scope>
    <source>
        <strain evidence="3">SL3-2-4</strain>
    </source>
</reference>
<dbReference type="Gene3D" id="1.10.260.40">
    <property type="entry name" value="lambda repressor-like DNA-binding domains"/>
    <property type="match status" value="1"/>
</dbReference>
<sequence>MIYSSLISRSTLGGMAVTPTSGRSRALQLGAELREARKRAGMTVARLADALGYHHSTISRWERGESTPSEADTAAVLAILGITGEERDHVVDLARHDDIHDWVAPGIGRQLAALIEYERIAHTITEVAPLLIPGLLQTREYASSIMLGAGMSRGQAEQGAVVRLGRQHVLTRRTPVNFVAIIGELAVRHPACDNDAMVEQLHHLLTMAKRPNIDIRILPFDAHYTPALEGQFVLLQFHRDKPVVQLQSYWSASMITNVRAVQSYQNAVDSIRRKALSPEESATLIEEILKDMEKAA</sequence>
<dbReference type="Pfam" id="PF19054">
    <property type="entry name" value="DUF5753"/>
    <property type="match status" value="1"/>
</dbReference>
<dbReference type="EMBL" id="BJFL01000002">
    <property type="protein sequence ID" value="GDY29094.1"/>
    <property type="molecule type" value="Genomic_DNA"/>
</dbReference>
<dbReference type="InterPro" id="IPR043917">
    <property type="entry name" value="DUF5753"/>
</dbReference>
<dbReference type="GO" id="GO:0003677">
    <property type="term" value="F:DNA binding"/>
    <property type="evidence" value="ECO:0007669"/>
    <property type="project" value="InterPro"/>
</dbReference>
<name>A0A4D4J127_9PSEU</name>
<keyword evidence="3" id="KW-1185">Reference proteome</keyword>
<protein>
    <recommendedName>
        <fullName evidence="1">HTH cro/C1-type domain-containing protein</fullName>
    </recommendedName>
</protein>
<dbReference type="Pfam" id="PF13560">
    <property type="entry name" value="HTH_31"/>
    <property type="match status" value="1"/>
</dbReference>
<dbReference type="SMART" id="SM00530">
    <property type="entry name" value="HTH_XRE"/>
    <property type="match status" value="1"/>
</dbReference>
<evidence type="ECO:0000313" key="3">
    <source>
        <dbReference type="Proteomes" id="UP000298860"/>
    </source>
</evidence>
<dbReference type="SUPFAM" id="SSF47413">
    <property type="entry name" value="lambda repressor-like DNA-binding domains"/>
    <property type="match status" value="1"/>
</dbReference>
<dbReference type="Proteomes" id="UP000298860">
    <property type="component" value="Unassembled WGS sequence"/>
</dbReference>
<accession>A0A4D4J127</accession>